<dbReference type="EC" id="2.4.1.-" evidence="3"/>
<gene>
    <name evidence="4" type="ORF">J437_LFUL008153</name>
</gene>
<accession>A0A8K0NS75</accession>
<proteinExistence type="inferred from homology"/>
<comment type="pathway">
    <text evidence="3">Protein modification; protein glycosylation.</text>
</comment>
<dbReference type="GO" id="GO:0032580">
    <property type="term" value="C:Golgi cisterna membrane"/>
    <property type="evidence" value="ECO:0007669"/>
    <property type="project" value="UniProtKB-SubCell"/>
</dbReference>
<dbReference type="GO" id="GO:0005975">
    <property type="term" value="P:carbohydrate metabolic process"/>
    <property type="evidence" value="ECO:0007669"/>
    <property type="project" value="InterPro"/>
</dbReference>
<comment type="caution">
    <text evidence="4">The sequence shown here is derived from an EMBL/GenBank/DDBJ whole genome shotgun (WGS) entry which is preliminary data.</text>
</comment>
<dbReference type="PANTHER" id="PTHR11927:SF9">
    <property type="entry name" value="L-FUCOSYLTRANSFERASE"/>
    <property type="match status" value="1"/>
</dbReference>
<reference evidence="4" key="2">
    <citation type="submission" date="2017-10" db="EMBL/GenBank/DDBJ databases">
        <title>Ladona fulva Genome sequencing and assembly.</title>
        <authorList>
            <person name="Murali S."/>
            <person name="Richards S."/>
            <person name="Bandaranaike D."/>
            <person name="Bellair M."/>
            <person name="Blankenburg K."/>
            <person name="Chao H."/>
            <person name="Dinh H."/>
            <person name="Doddapaneni H."/>
            <person name="Dugan-Rocha S."/>
            <person name="Elkadiri S."/>
            <person name="Gnanaolivu R."/>
            <person name="Hernandez B."/>
            <person name="Skinner E."/>
            <person name="Javaid M."/>
            <person name="Lee S."/>
            <person name="Li M."/>
            <person name="Ming W."/>
            <person name="Munidasa M."/>
            <person name="Muniz J."/>
            <person name="Nguyen L."/>
            <person name="Hughes D."/>
            <person name="Osuji N."/>
            <person name="Pu L.-L."/>
            <person name="Puazo M."/>
            <person name="Qu C."/>
            <person name="Quiroz J."/>
            <person name="Raj R."/>
            <person name="Weissenberger G."/>
            <person name="Xin Y."/>
            <person name="Zou X."/>
            <person name="Han Y."/>
            <person name="Worley K."/>
            <person name="Muzny D."/>
            <person name="Gibbs R."/>
        </authorList>
    </citation>
    <scope>NUCLEOTIDE SEQUENCE</scope>
    <source>
        <strain evidence="4">Sampled in the wild</strain>
    </source>
</reference>
<dbReference type="Proteomes" id="UP000792457">
    <property type="component" value="Unassembled WGS sequence"/>
</dbReference>
<organism evidence="4 5">
    <name type="scientific">Ladona fulva</name>
    <name type="common">Scarce chaser dragonfly</name>
    <name type="synonym">Libellula fulva</name>
    <dbReference type="NCBI Taxonomy" id="123851"/>
    <lineage>
        <taxon>Eukaryota</taxon>
        <taxon>Metazoa</taxon>
        <taxon>Ecdysozoa</taxon>
        <taxon>Arthropoda</taxon>
        <taxon>Hexapoda</taxon>
        <taxon>Insecta</taxon>
        <taxon>Pterygota</taxon>
        <taxon>Palaeoptera</taxon>
        <taxon>Odonata</taxon>
        <taxon>Epiprocta</taxon>
        <taxon>Anisoptera</taxon>
        <taxon>Libelluloidea</taxon>
        <taxon>Libellulidae</taxon>
        <taxon>Ladona</taxon>
    </lineage>
</organism>
<dbReference type="EMBL" id="KZ308143">
    <property type="protein sequence ID" value="KAG8222755.1"/>
    <property type="molecule type" value="Genomic_DNA"/>
</dbReference>
<reference evidence="4" key="1">
    <citation type="submission" date="2013-04" db="EMBL/GenBank/DDBJ databases">
        <authorList>
            <person name="Qu J."/>
            <person name="Murali S.C."/>
            <person name="Bandaranaike D."/>
            <person name="Bellair M."/>
            <person name="Blankenburg K."/>
            <person name="Chao H."/>
            <person name="Dinh H."/>
            <person name="Doddapaneni H."/>
            <person name="Downs B."/>
            <person name="Dugan-Rocha S."/>
            <person name="Elkadiri S."/>
            <person name="Gnanaolivu R.D."/>
            <person name="Hernandez B."/>
            <person name="Javaid M."/>
            <person name="Jayaseelan J.C."/>
            <person name="Lee S."/>
            <person name="Li M."/>
            <person name="Ming W."/>
            <person name="Munidasa M."/>
            <person name="Muniz J."/>
            <person name="Nguyen L."/>
            <person name="Ongeri F."/>
            <person name="Osuji N."/>
            <person name="Pu L.-L."/>
            <person name="Puazo M."/>
            <person name="Qu C."/>
            <person name="Quiroz J."/>
            <person name="Raj R."/>
            <person name="Weissenberger G."/>
            <person name="Xin Y."/>
            <person name="Zou X."/>
            <person name="Han Y."/>
            <person name="Richards S."/>
            <person name="Worley K."/>
            <person name="Muzny D."/>
            <person name="Gibbs R."/>
        </authorList>
    </citation>
    <scope>NUCLEOTIDE SEQUENCE</scope>
    <source>
        <strain evidence="4">Sampled in the wild</strain>
    </source>
</reference>
<dbReference type="AlphaFoldDB" id="A0A8K0NS75"/>
<keyword evidence="3" id="KW-0735">Signal-anchor</keyword>
<keyword evidence="1 3" id="KW-0328">Glycosyltransferase</keyword>
<dbReference type="OrthoDB" id="8196396at2759"/>
<evidence type="ECO:0000256" key="2">
    <source>
        <dbReference type="ARBA" id="ARBA00022679"/>
    </source>
</evidence>
<dbReference type="CDD" id="cd11301">
    <property type="entry name" value="Fut1_Fut2_like"/>
    <property type="match status" value="1"/>
</dbReference>
<evidence type="ECO:0000313" key="4">
    <source>
        <dbReference type="EMBL" id="KAG8222755.1"/>
    </source>
</evidence>
<keyword evidence="3" id="KW-0333">Golgi apparatus</keyword>
<protein>
    <recommendedName>
        <fullName evidence="3">L-Fucosyltransferase</fullName>
        <ecNumber evidence="3">2.4.1.-</ecNumber>
    </recommendedName>
</protein>
<dbReference type="GO" id="GO:0008107">
    <property type="term" value="F:galactoside 2-alpha-L-fucosyltransferase activity"/>
    <property type="evidence" value="ECO:0007669"/>
    <property type="project" value="InterPro"/>
</dbReference>
<dbReference type="PANTHER" id="PTHR11927">
    <property type="entry name" value="GALACTOSIDE 2-L-FUCOSYLTRANSFERASE"/>
    <property type="match status" value="1"/>
</dbReference>
<keyword evidence="5" id="KW-1185">Reference proteome</keyword>
<evidence type="ECO:0000256" key="1">
    <source>
        <dbReference type="ARBA" id="ARBA00022676"/>
    </source>
</evidence>
<evidence type="ECO:0000313" key="5">
    <source>
        <dbReference type="Proteomes" id="UP000792457"/>
    </source>
</evidence>
<dbReference type="Pfam" id="PF01531">
    <property type="entry name" value="Glyco_transf_11"/>
    <property type="match status" value="1"/>
</dbReference>
<comment type="subcellular location">
    <subcellularLocation>
        <location evidence="3">Golgi apparatus</location>
        <location evidence="3">Golgi stack membrane</location>
        <topology evidence="3">Single-pass type II membrane protein</topology>
    </subcellularLocation>
</comment>
<dbReference type="UniPathway" id="UPA00378"/>
<name>A0A8K0NS75_LADFU</name>
<evidence type="ECO:0000256" key="3">
    <source>
        <dbReference type="RuleBase" id="RU363129"/>
    </source>
</evidence>
<dbReference type="InterPro" id="IPR002516">
    <property type="entry name" value="Glyco_trans_11"/>
</dbReference>
<keyword evidence="2 3" id="KW-0808">Transferase</keyword>
<sequence>MYLFRWVALPELVLPRLEALRAQEFRFHPYLIDLASSFLTAVKQHTGATVFVSIHVRRGDYDEYLHCKHNASLAPAAFYEEAMNRFRRYVKEKVAFIVISDDILWCRANIVTLRRDIFVAWDAVAGWKESTENLAGVPESDLALMAQCNHTVLDYGSFGTWGALLSGGRTITYGINGLLSTFVGETLKNWEVIPSEKFY</sequence>
<keyword evidence="3" id="KW-0325">Glycoprotein</keyword>
<comment type="similarity">
    <text evidence="3">Belongs to the glycosyltransferase 11 family.</text>
</comment>
<keyword evidence="3" id="KW-0812">Transmembrane</keyword>